<proteinExistence type="predicted"/>
<protein>
    <submittedName>
        <fullName evidence="1">Uncharacterized protein</fullName>
    </submittedName>
</protein>
<reference evidence="1 2" key="1">
    <citation type="journal article" date="2024" name="Plant J.">
        <title>Genome sequences and population genomics reveal climatic adaptation and genomic divergence between two closely related sweetgum species.</title>
        <authorList>
            <person name="Xu W.Q."/>
            <person name="Ren C.Q."/>
            <person name="Zhang X.Y."/>
            <person name="Comes H.P."/>
            <person name="Liu X.H."/>
            <person name="Li Y.G."/>
            <person name="Kettle C.J."/>
            <person name="Jalonen R."/>
            <person name="Gaisberger H."/>
            <person name="Ma Y.Z."/>
            <person name="Qiu Y.X."/>
        </authorList>
    </citation>
    <scope>NUCLEOTIDE SEQUENCE [LARGE SCALE GENOMIC DNA]</scope>
    <source>
        <strain evidence="1">Hangzhou</strain>
    </source>
</reference>
<accession>A0AAP0NEM2</accession>
<evidence type="ECO:0000313" key="1">
    <source>
        <dbReference type="EMBL" id="KAK9271555.1"/>
    </source>
</evidence>
<name>A0AAP0NEM2_LIQFO</name>
<sequence length="130" mass="15068">MIQKFIGGRWTRFCGREVERGNSLLNIIFNLWWGRLELDSLPVTLGWLMFPPKCVFLRGLLVGGNASPLIIFRGEVFICLTDVCCVKKIGKPVDHLLIHREVSYQLWVFCLNFFGMHWIMLKRVIEVVAS</sequence>
<comment type="caution">
    <text evidence="1">The sequence shown here is derived from an EMBL/GenBank/DDBJ whole genome shotgun (WGS) entry which is preliminary data.</text>
</comment>
<gene>
    <name evidence="1" type="ORF">L1049_001915</name>
</gene>
<dbReference type="AlphaFoldDB" id="A0AAP0NEM2"/>
<dbReference type="Proteomes" id="UP001415857">
    <property type="component" value="Unassembled WGS sequence"/>
</dbReference>
<organism evidence="1 2">
    <name type="scientific">Liquidambar formosana</name>
    <name type="common">Formosan gum</name>
    <dbReference type="NCBI Taxonomy" id="63359"/>
    <lineage>
        <taxon>Eukaryota</taxon>
        <taxon>Viridiplantae</taxon>
        <taxon>Streptophyta</taxon>
        <taxon>Embryophyta</taxon>
        <taxon>Tracheophyta</taxon>
        <taxon>Spermatophyta</taxon>
        <taxon>Magnoliopsida</taxon>
        <taxon>eudicotyledons</taxon>
        <taxon>Gunneridae</taxon>
        <taxon>Pentapetalae</taxon>
        <taxon>Saxifragales</taxon>
        <taxon>Altingiaceae</taxon>
        <taxon>Liquidambar</taxon>
    </lineage>
</organism>
<dbReference type="EMBL" id="JBBPBK010000013">
    <property type="protein sequence ID" value="KAK9271555.1"/>
    <property type="molecule type" value="Genomic_DNA"/>
</dbReference>
<keyword evidence="2" id="KW-1185">Reference proteome</keyword>
<evidence type="ECO:0000313" key="2">
    <source>
        <dbReference type="Proteomes" id="UP001415857"/>
    </source>
</evidence>